<dbReference type="AlphaFoldDB" id="A0A833RFL1"/>
<dbReference type="PANTHER" id="PTHR36703">
    <property type="entry name" value="TRIACYLGLYCEROL LIPASE-LIKE PROTEIN"/>
    <property type="match status" value="1"/>
</dbReference>
<feature type="transmembrane region" description="Helical" evidence="2">
    <location>
        <begin position="46"/>
        <end position="64"/>
    </location>
</feature>
<evidence type="ECO:0000256" key="2">
    <source>
        <dbReference type="SAM" id="Phobius"/>
    </source>
</evidence>
<evidence type="ECO:0000256" key="1">
    <source>
        <dbReference type="SAM" id="MobiDB-lite"/>
    </source>
</evidence>
<evidence type="ECO:0000313" key="4">
    <source>
        <dbReference type="Proteomes" id="UP000623129"/>
    </source>
</evidence>
<dbReference type="EMBL" id="SWLB01000008">
    <property type="protein sequence ID" value="KAF3335151.1"/>
    <property type="molecule type" value="Genomic_DNA"/>
</dbReference>
<feature type="region of interest" description="Disordered" evidence="1">
    <location>
        <begin position="175"/>
        <end position="198"/>
    </location>
</feature>
<gene>
    <name evidence="3" type="ORF">FCM35_KLT19658</name>
</gene>
<proteinExistence type="predicted"/>
<protein>
    <submittedName>
        <fullName evidence="3">Uncharacterized protein</fullName>
    </submittedName>
</protein>
<sequence length="198" mass="22108">MVVHRLRSAGPGILSLAALRRKSSNTVSAVRDTYLSTKEVFERHRVVFTVGTSIASVLTAWAGYSIRYAHQSNVEKRLQSIEESLKNSSGVEHEEIKKIVSSGKVSMSVCVATAWTTLVIGYALGWRGGAWYTNRWIQREQLRKMGQIKPRRWKLQLPNRPLIQPLLKFRASRTNIKTANSSPAPTSSPVSSSENITT</sequence>
<accession>A0A833RFL1</accession>
<keyword evidence="4" id="KW-1185">Reference proteome</keyword>
<organism evidence="3 4">
    <name type="scientific">Carex littledalei</name>
    <dbReference type="NCBI Taxonomy" id="544730"/>
    <lineage>
        <taxon>Eukaryota</taxon>
        <taxon>Viridiplantae</taxon>
        <taxon>Streptophyta</taxon>
        <taxon>Embryophyta</taxon>
        <taxon>Tracheophyta</taxon>
        <taxon>Spermatophyta</taxon>
        <taxon>Magnoliopsida</taxon>
        <taxon>Liliopsida</taxon>
        <taxon>Poales</taxon>
        <taxon>Cyperaceae</taxon>
        <taxon>Cyperoideae</taxon>
        <taxon>Cariceae</taxon>
        <taxon>Carex</taxon>
        <taxon>Carex subgen. Euthyceras</taxon>
    </lineage>
</organism>
<keyword evidence="2" id="KW-1133">Transmembrane helix</keyword>
<feature type="compositionally biased region" description="Low complexity" evidence="1">
    <location>
        <begin position="181"/>
        <end position="198"/>
    </location>
</feature>
<feature type="transmembrane region" description="Helical" evidence="2">
    <location>
        <begin position="105"/>
        <end position="125"/>
    </location>
</feature>
<name>A0A833RFL1_9POAL</name>
<dbReference type="PANTHER" id="PTHR36703:SF1">
    <property type="entry name" value="TRIACYLGLYCEROL LIPASE-LIKE PROTEIN"/>
    <property type="match status" value="1"/>
</dbReference>
<keyword evidence="2" id="KW-0472">Membrane</keyword>
<dbReference type="OrthoDB" id="1934526at2759"/>
<comment type="caution">
    <text evidence="3">The sequence shown here is derived from an EMBL/GenBank/DDBJ whole genome shotgun (WGS) entry which is preliminary data.</text>
</comment>
<dbReference type="Proteomes" id="UP000623129">
    <property type="component" value="Unassembled WGS sequence"/>
</dbReference>
<evidence type="ECO:0000313" key="3">
    <source>
        <dbReference type="EMBL" id="KAF3335151.1"/>
    </source>
</evidence>
<reference evidence="3" key="1">
    <citation type="submission" date="2020-01" db="EMBL/GenBank/DDBJ databases">
        <title>Genome sequence of Kobresia littledalei, the first chromosome-level genome in the family Cyperaceae.</title>
        <authorList>
            <person name="Qu G."/>
        </authorList>
    </citation>
    <scope>NUCLEOTIDE SEQUENCE</scope>
    <source>
        <strain evidence="3">C.B.Clarke</strain>
        <tissue evidence="3">Leaf</tissue>
    </source>
</reference>
<keyword evidence="2" id="KW-0812">Transmembrane</keyword>